<dbReference type="EMBL" id="ML121566">
    <property type="protein sequence ID" value="RPB20939.1"/>
    <property type="molecule type" value="Genomic_DNA"/>
</dbReference>
<keyword evidence="3" id="KW-1185">Reference proteome</keyword>
<gene>
    <name evidence="2" type="ORF">L211DRAFT_491341</name>
</gene>
<evidence type="ECO:0000313" key="3">
    <source>
        <dbReference type="Proteomes" id="UP000267821"/>
    </source>
</evidence>
<evidence type="ECO:0000313" key="2">
    <source>
        <dbReference type="EMBL" id="RPB20939.1"/>
    </source>
</evidence>
<name>A0A3N4LHI3_9PEZI</name>
<dbReference type="Gene3D" id="3.30.450.30">
    <property type="entry name" value="Dynein light chain 2a, cytoplasmic"/>
    <property type="match status" value="1"/>
</dbReference>
<dbReference type="InParanoid" id="A0A3N4LHI3"/>
<feature type="region of interest" description="Disordered" evidence="1">
    <location>
        <begin position="73"/>
        <end position="93"/>
    </location>
</feature>
<dbReference type="SUPFAM" id="SSF103196">
    <property type="entry name" value="Roadblock/LC7 domain"/>
    <property type="match status" value="1"/>
</dbReference>
<dbReference type="OrthoDB" id="271745at2759"/>
<evidence type="ECO:0000256" key="1">
    <source>
        <dbReference type="SAM" id="MobiDB-lite"/>
    </source>
</evidence>
<protein>
    <recommendedName>
        <fullName evidence="4">Roadblock/LAMTOR2 domain-containing protein</fullName>
    </recommendedName>
</protein>
<dbReference type="STRING" id="1051890.A0A3N4LHI3"/>
<dbReference type="PANTHER" id="PTHR13323">
    <property type="entry name" value="LATE ENDOSOMAL/LYSOSOMAL MP1 INTERACTING PROTEIN"/>
    <property type="match status" value="1"/>
</dbReference>
<dbReference type="GO" id="GO:0032008">
    <property type="term" value="P:positive regulation of TOR signaling"/>
    <property type="evidence" value="ECO:0007669"/>
    <property type="project" value="InterPro"/>
</dbReference>
<evidence type="ECO:0008006" key="4">
    <source>
        <dbReference type="Google" id="ProtNLM"/>
    </source>
</evidence>
<dbReference type="InterPro" id="IPR037587">
    <property type="entry name" value="LAMTOR2-like"/>
</dbReference>
<accession>A0A3N4LHI3</accession>
<sequence>MLKTKPLNQLLSQTISPYVSSALLFTPSGALLATATSPIAPDAKKSRTHAALAANIWSNYEQVALQGAIEQSLPASAQQSPPRTPASNGSNKTSIPAIQSLTLELSEYNLHVQLVVPGVLLCLIGPKQTTRQPSSSSSMHSNEGDAVFEGPGSFKSGILGIRSGGATPAAGSMRGTGTTAVGSVNSVSTGQGGGLGVLKAQAQALVDYLEEELRGFELPEGI</sequence>
<dbReference type="Proteomes" id="UP000267821">
    <property type="component" value="Unassembled WGS sequence"/>
</dbReference>
<dbReference type="GO" id="GO:0060090">
    <property type="term" value="F:molecular adaptor activity"/>
    <property type="evidence" value="ECO:0007669"/>
    <property type="project" value="InterPro"/>
</dbReference>
<dbReference type="AlphaFoldDB" id="A0A3N4LHI3"/>
<reference evidence="2 3" key="1">
    <citation type="journal article" date="2018" name="Nat. Ecol. Evol.">
        <title>Pezizomycetes genomes reveal the molecular basis of ectomycorrhizal truffle lifestyle.</title>
        <authorList>
            <person name="Murat C."/>
            <person name="Payen T."/>
            <person name="Noel B."/>
            <person name="Kuo A."/>
            <person name="Morin E."/>
            <person name="Chen J."/>
            <person name="Kohler A."/>
            <person name="Krizsan K."/>
            <person name="Balestrini R."/>
            <person name="Da Silva C."/>
            <person name="Montanini B."/>
            <person name="Hainaut M."/>
            <person name="Levati E."/>
            <person name="Barry K.W."/>
            <person name="Belfiori B."/>
            <person name="Cichocki N."/>
            <person name="Clum A."/>
            <person name="Dockter R.B."/>
            <person name="Fauchery L."/>
            <person name="Guy J."/>
            <person name="Iotti M."/>
            <person name="Le Tacon F."/>
            <person name="Lindquist E.A."/>
            <person name="Lipzen A."/>
            <person name="Malagnac F."/>
            <person name="Mello A."/>
            <person name="Molinier V."/>
            <person name="Miyauchi S."/>
            <person name="Poulain J."/>
            <person name="Riccioni C."/>
            <person name="Rubini A."/>
            <person name="Sitrit Y."/>
            <person name="Splivallo R."/>
            <person name="Traeger S."/>
            <person name="Wang M."/>
            <person name="Zifcakova L."/>
            <person name="Wipf D."/>
            <person name="Zambonelli A."/>
            <person name="Paolocci F."/>
            <person name="Nowrousian M."/>
            <person name="Ottonello S."/>
            <person name="Baldrian P."/>
            <person name="Spatafora J.W."/>
            <person name="Henrissat B."/>
            <person name="Nagy L.G."/>
            <person name="Aury J.M."/>
            <person name="Wincker P."/>
            <person name="Grigoriev I.V."/>
            <person name="Bonfante P."/>
            <person name="Martin F.M."/>
        </authorList>
    </citation>
    <scope>NUCLEOTIDE SEQUENCE [LARGE SCALE GENOMIC DNA]</scope>
    <source>
        <strain evidence="2 3">ATCC MYA-4762</strain>
    </source>
</reference>
<dbReference type="GO" id="GO:0005085">
    <property type="term" value="F:guanyl-nucleotide exchange factor activity"/>
    <property type="evidence" value="ECO:0007669"/>
    <property type="project" value="InterPro"/>
</dbReference>
<proteinExistence type="predicted"/>
<organism evidence="2 3">
    <name type="scientific">Terfezia boudieri ATCC MYA-4762</name>
    <dbReference type="NCBI Taxonomy" id="1051890"/>
    <lineage>
        <taxon>Eukaryota</taxon>
        <taxon>Fungi</taxon>
        <taxon>Dikarya</taxon>
        <taxon>Ascomycota</taxon>
        <taxon>Pezizomycotina</taxon>
        <taxon>Pezizomycetes</taxon>
        <taxon>Pezizales</taxon>
        <taxon>Pezizaceae</taxon>
        <taxon>Terfezia</taxon>
    </lineage>
</organism>